<sequence length="724" mass="81133">MMNGAWWQEAVLDHNRGAAALEELFDRGTTRTPGVVLAHERRLRELNSTLHTCLQKLHAFRKAAEQLPAEERRRLLVTLWRQTSIIHFNRALLRLFNGDVFESRLEAQTSFRCARSAAELRLVGMLEPTPTIEIEQPHTRFGDDADMMFSTTLPADLGWSTADAALALEPALLLVSLWMCSGNSEDLVSAEMYWECNVAPLVSLLQKATPLSDEQLSAKLGKVQILQTLLEWRRGCRSAEHFKKLSGSPQAAYLKMIGAFLLGDRRVAASTIETYGSGYRHEDALRLAERVDTRSHCARTGYTPRNGAPRGDAHVLYQSKALMQRGDWNAAIRLLRALNEKMLSTVGHVNASLASDRHARREISVTSPDDPEVRSRGLDEVRASSKPLDESANERLPTNRHEFVQTTCTEARAPSSLIMTKLGFTQGDRGVVWAWKTAPSEARALLCASALATALACVRRWDDCWSVYHEFRRRCGWNLWADTSISFLRGLVDDWRRTLQTAHAQMLLSYSEALLHLGFREQALKVLRKFWSQYGEIDWDPAVHMHLRTRHAILQAECAIHGGEAPETIRACLTEARMHLAAGAASLPAATQGMHEYLVGMITNAEALIALTSGTACSQSILGLLETAAKKSRYHTAVVYNLTLFIWARMGHITRALRLWLHHRGIDPDHPNAADNDKLRADAAPDAQLEPFETLTRACIALRQQQIADEQALQNLDFLEQIIN</sequence>
<dbReference type="RefSeq" id="XP_005539312.1">
    <property type="nucleotide sequence ID" value="XM_005539255.1"/>
</dbReference>
<dbReference type="AlphaFoldDB" id="M1UXQ1"/>
<proteinExistence type="predicted"/>
<feature type="region of interest" description="Disordered" evidence="1">
    <location>
        <begin position="357"/>
        <end position="394"/>
    </location>
</feature>
<dbReference type="Gramene" id="CMT311CT">
    <property type="protein sequence ID" value="CMT311CT"/>
    <property type="gene ID" value="CMT311C"/>
</dbReference>
<reference evidence="2 3" key="1">
    <citation type="journal article" date="2004" name="Nature">
        <title>Genome sequence of the ultrasmall unicellular red alga Cyanidioschyzon merolae 10D.</title>
        <authorList>
            <person name="Matsuzaki M."/>
            <person name="Misumi O."/>
            <person name="Shin-i T."/>
            <person name="Maruyama S."/>
            <person name="Takahara M."/>
            <person name="Miyagishima S."/>
            <person name="Mori T."/>
            <person name="Nishida K."/>
            <person name="Yagisawa F."/>
            <person name="Nishida K."/>
            <person name="Yoshida Y."/>
            <person name="Nishimura Y."/>
            <person name="Nakao S."/>
            <person name="Kobayashi T."/>
            <person name="Momoyama Y."/>
            <person name="Higashiyama T."/>
            <person name="Minoda A."/>
            <person name="Sano M."/>
            <person name="Nomoto H."/>
            <person name="Oishi K."/>
            <person name="Hayashi H."/>
            <person name="Ohta F."/>
            <person name="Nishizaka S."/>
            <person name="Haga S."/>
            <person name="Miura S."/>
            <person name="Morishita T."/>
            <person name="Kabeya Y."/>
            <person name="Terasawa K."/>
            <person name="Suzuki Y."/>
            <person name="Ishii Y."/>
            <person name="Asakawa S."/>
            <person name="Takano H."/>
            <person name="Ohta N."/>
            <person name="Kuroiwa H."/>
            <person name="Tanaka K."/>
            <person name="Shimizu N."/>
            <person name="Sugano S."/>
            <person name="Sato N."/>
            <person name="Nozaki H."/>
            <person name="Ogasawara N."/>
            <person name="Kohara Y."/>
            <person name="Kuroiwa T."/>
        </authorList>
    </citation>
    <scope>NUCLEOTIDE SEQUENCE [LARGE SCALE GENOMIC DNA]</scope>
    <source>
        <strain evidence="2 3">10D</strain>
    </source>
</reference>
<dbReference type="Proteomes" id="UP000007014">
    <property type="component" value="Chromosome 20"/>
</dbReference>
<dbReference type="EMBL" id="AP006502">
    <property type="protein sequence ID" value="BAM83276.1"/>
    <property type="molecule type" value="Genomic_DNA"/>
</dbReference>
<reference evidence="2 3" key="2">
    <citation type="journal article" date="2007" name="BMC Biol.">
        <title>A 100%-complete sequence reveals unusually simple genomic features in the hot-spring red alga Cyanidioschyzon merolae.</title>
        <authorList>
            <person name="Nozaki H."/>
            <person name="Takano H."/>
            <person name="Misumi O."/>
            <person name="Terasawa K."/>
            <person name="Matsuzaki M."/>
            <person name="Maruyama S."/>
            <person name="Nishida K."/>
            <person name="Yagisawa F."/>
            <person name="Yoshida Y."/>
            <person name="Fujiwara T."/>
            <person name="Takio S."/>
            <person name="Tamura K."/>
            <person name="Chung S.J."/>
            <person name="Nakamura S."/>
            <person name="Kuroiwa H."/>
            <person name="Tanaka K."/>
            <person name="Sato N."/>
            <person name="Kuroiwa T."/>
        </authorList>
    </citation>
    <scope>NUCLEOTIDE SEQUENCE [LARGE SCALE GENOMIC DNA]</scope>
    <source>
        <strain evidence="2 3">10D</strain>
    </source>
</reference>
<gene>
    <name evidence="2" type="ORF">CYME_CMT311C</name>
</gene>
<dbReference type="KEGG" id="cme:CYME_CMT311C"/>
<keyword evidence="3" id="KW-1185">Reference proteome</keyword>
<name>M1UXQ1_CYAM1</name>
<organism evidence="2 3">
    <name type="scientific">Cyanidioschyzon merolae (strain NIES-3377 / 10D)</name>
    <name type="common">Unicellular red alga</name>
    <dbReference type="NCBI Taxonomy" id="280699"/>
    <lineage>
        <taxon>Eukaryota</taxon>
        <taxon>Rhodophyta</taxon>
        <taxon>Bangiophyceae</taxon>
        <taxon>Cyanidiales</taxon>
        <taxon>Cyanidiaceae</taxon>
        <taxon>Cyanidioschyzon</taxon>
    </lineage>
</organism>
<evidence type="ECO:0000313" key="3">
    <source>
        <dbReference type="Proteomes" id="UP000007014"/>
    </source>
</evidence>
<protein>
    <submittedName>
        <fullName evidence="2">Uncharacterized protein</fullName>
    </submittedName>
</protein>
<dbReference type="GeneID" id="16998034"/>
<evidence type="ECO:0000256" key="1">
    <source>
        <dbReference type="SAM" id="MobiDB-lite"/>
    </source>
</evidence>
<dbReference type="HOGENOM" id="CLU_382373_0_0_1"/>
<evidence type="ECO:0000313" key="2">
    <source>
        <dbReference type="EMBL" id="BAM83276.1"/>
    </source>
</evidence>
<feature type="compositionally biased region" description="Basic and acidic residues" evidence="1">
    <location>
        <begin position="371"/>
        <end position="394"/>
    </location>
</feature>
<accession>M1UXQ1</accession>
<dbReference type="OrthoDB" id="10608871at2759"/>